<dbReference type="GO" id="GO:0016758">
    <property type="term" value="F:hexosyltransferase activity"/>
    <property type="evidence" value="ECO:0007669"/>
    <property type="project" value="InterPro"/>
</dbReference>
<feature type="transmembrane region" description="Helical" evidence="8">
    <location>
        <begin position="331"/>
        <end position="347"/>
    </location>
</feature>
<dbReference type="RefSeq" id="WP_215240316.1">
    <property type="nucleotide sequence ID" value="NZ_CAJRAF010000002.1"/>
</dbReference>
<dbReference type="GO" id="GO:0005886">
    <property type="term" value="C:plasma membrane"/>
    <property type="evidence" value="ECO:0007669"/>
    <property type="project" value="UniProtKB-SubCell"/>
</dbReference>
<evidence type="ECO:0000256" key="5">
    <source>
        <dbReference type="ARBA" id="ARBA00022989"/>
    </source>
</evidence>
<organism evidence="9 10">
    <name type="scientific">Dyadobacter helix</name>
    <dbReference type="NCBI Taxonomy" id="2822344"/>
    <lineage>
        <taxon>Bacteria</taxon>
        <taxon>Pseudomonadati</taxon>
        <taxon>Bacteroidota</taxon>
        <taxon>Cytophagia</taxon>
        <taxon>Cytophagales</taxon>
        <taxon>Spirosomataceae</taxon>
        <taxon>Dyadobacter</taxon>
    </lineage>
</organism>
<evidence type="ECO:0000256" key="8">
    <source>
        <dbReference type="SAM" id="Phobius"/>
    </source>
</evidence>
<evidence type="ECO:0000256" key="2">
    <source>
        <dbReference type="ARBA" id="ARBA00022475"/>
    </source>
</evidence>
<feature type="transmembrane region" description="Helical" evidence="8">
    <location>
        <begin position="78"/>
        <end position="106"/>
    </location>
</feature>
<feature type="transmembrane region" description="Helical" evidence="8">
    <location>
        <begin position="118"/>
        <end position="134"/>
    </location>
</feature>
<evidence type="ECO:0008006" key="11">
    <source>
        <dbReference type="Google" id="ProtNLM"/>
    </source>
</evidence>
<feature type="transmembrane region" description="Helical" evidence="8">
    <location>
        <begin position="15"/>
        <end position="33"/>
    </location>
</feature>
<dbReference type="Pfam" id="PF09594">
    <property type="entry name" value="GT87"/>
    <property type="match status" value="1"/>
</dbReference>
<feature type="transmembrane region" description="Helical" evidence="8">
    <location>
        <begin position="359"/>
        <end position="379"/>
    </location>
</feature>
<accession>A0A916N732</accession>
<evidence type="ECO:0000256" key="3">
    <source>
        <dbReference type="ARBA" id="ARBA00022679"/>
    </source>
</evidence>
<name>A0A916N732_9BACT</name>
<evidence type="ECO:0000256" key="1">
    <source>
        <dbReference type="ARBA" id="ARBA00004651"/>
    </source>
</evidence>
<feature type="transmembrane region" description="Helical" evidence="8">
    <location>
        <begin position="162"/>
        <end position="184"/>
    </location>
</feature>
<keyword evidence="2" id="KW-1003">Cell membrane</keyword>
<evidence type="ECO:0000256" key="7">
    <source>
        <dbReference type="ARBA" id="ARBA00024033"/>
    </source>
</evidence>
<dbReference type="InterPro" id="IPR018584">
    <property type="entry name" value="GT87"/>
</dbReference>
<keyword evidence="10" id="KW-1185">Reference proteome</keyword>
<evidence type="ECO:0000256" key="6">
    <source>
        <dbReference type="ARBA" id="ARBA00023136"/>
    </source>
</evidence>
<evidence type="ECO:0000313" key="9">
    <source>
        <dbReference type="EMBL" id="CAG5006717.1"/>
    </source>
</evidence>
<feature type="transmembrane region" description="Helical" evidence="8">
    <location>
        <begin position="256"/>
        <end position="273"/>
    </location>
</feature>
<feature type="transmembrane region" description="Helical" evidence="8">
    <location>
        <begin position="280"/>
        <end position="297"/>
    </location>
</feature>
<proteinExistence type="inferred from homology"/>
<comment type="subcellular location">
    <subcellularLocation>
        <location evidence="1">Cell membrane</location>
        <topology evidence="1">Multi-pass membrane protein</topology>
    </subcellularLocation>
</comment>
<keyword evidence="5 8" id="KW-1133">Transmembrane helix</keyword>
<keyword evidence="4 8" id="KW-0812">Transmembrane</keyword>
<feature type="transmembrane region" description="Helical" evidence="8">
    <location>
        <begin position="303"/>
        <end position="319"/>
    </location>
</feature>
<keyword evidence="3" id="KW-0808">Transferase</keyword>
<dbReference type="Proteomes" id="UP000680038">
    <property type="component" value="Unassembled WGS sequence"/>
</dbReference>
<dbReference type="EMBL" id="CAJRAF010000002">
    <property type="protein sequence ID" value="CAG5006717.1"/>
    <property type="molecule type" value="Genomic_DNA"/>
</dbReference>
<comment type="caution">
    <text evidence="9">The sequence shown here is derived from an EMBL/GenBank/DDBJ whole genome shotgun (WGS) entry which is preliminary data.</text>
</comment>
<reference evidence="9" key="1">
    <citation type="submission" date="2021-04" db="EMBL/GenBank/DDBJ databases">
        <authorList>
            <person name="Rodrigo-Torres L."/>
            <person name="Arahal R. D."/>
            <person name="Lucena T."/>
        </authorList>
    </citation>
    <scope>NUCLEOTIDE SEQUENCE</scope>
    <source>
        <strain evidence="9">CECT 9275</strain>
    </source>
</reference>
<keyword evidence="6 8" id="KW-0472">Membrane</keyword>
<evidence type="ECO:0000313" key="10">
    <source>
        <dbReference type="Proteomes" id="UP000680038"/>
    </source>
</evidence>
<protein>
    <recommendedName>
        <fullName evidence="11">DUF2029 domain-containing protein</fullName>
    </recommendedName>
</protein>
<dbReference type="AlphaFoldDB" id="A0A916N732"/>
<evidence type="ECO:0000256" key="4">
    <source>
        <dbReference type="ARBA" id="ARBA00022692"/>
    </source>
</evidence>
<feature type="transmembrane region" description="Helical" evidence="8">
    <location>
        <begin position="190"/>
        <end position="209"/>
    </location>
</feature>
<gene>
    <name evidence="9" type="ORF">DYBT9275_03882</name>
</gene>
<sequence>MLTRKVSDFLSRPKIILGVYLLVSVIIALQHYARGPLKYNNFQIFRAALGHLAAHQNLHLQYPNEYFDLFLYHPSFCIIFAPFSLLPLPVSLVLWLACCSLAMFYAIRSLPLRHTDKAFFWWFILFELVTSLHGQQTNPLIVAGGLLTFTLLENGDTRWAALFPLLAFCIKGYGLVYAGMFLFYPQKREYISYSVLWAVVLALLPLPVTGLDHFVQVYKDWYGILVADHAVNYGFSILGLIKVWWPSFSQSGVAKVQLAGVVLFGITWLLCLFRNQYRTLRQRLLLLAYASLWVILFNHAAESPTYVIAIPGVVLFHIVNRKQLAPWSKTLIVLVFVFCILAPTDIYPPALRHNFFEPYLIKVIPCVLVWVVLQIQLLLHQHENQN</sequence>
<comment type="similarity">
    <text evidence="7">Belongs to the glycosyltransferase 87 family.</text>
</comment>